<comment type="caution">
    <text evidence="1">The sequence shown here is derived from an EMBL/GenBank/DDBJ whole genome shotgun (WGS) entry which is preliminary data.</text>
</comment>
<protein>
    <submittedName>
        <fullName evidence="1">(Mediterranean fruit fly) hypothetical protein</fullName>
    </submittedName>
</protein>
<name>A0A811V5X3_CERCA</name>
<accession>A0A811V5X3</accession>
<dbReference type="EMBL" id="CAJHJT010000034">
    <property type="protein sequence ID" value="CAD7005216.1"/>
    <property type="molecule type" value="Genomic_DNA"/>
</dbReference>
<evidence type="ECO:0000313" key="1">
    <source>
        <dbReference type="EMBL" id="CAD7005216.1"/>
    </source>
</evidence>
<gene>
    <name evidence="1" type="ORF">CCAP1982_LOCUS13576</name>
</gene>
<keyword evidence="2" id="KW-1185">Reference proteome</keyword>
<reference evidence="1" key="1">
    <citation type="submission" date="2020-11" db="EMBL/GenBank/DDBJ databases">
        <authorList>
            <person name="Whitehead M."/>
        </authorList>
    </citation>
    <scope>NUCLEOTIDE SEQUENCE</scope>
    <source>
        <strain evidence="1">EGII</strain>
    </source>
</reference>
<dbReference type="AlphaFoldDB" id="A0A811V5X3"/>
<organism evidence="1 2">
    <name type="scientific">Ceratitis capitata</name>
    <name type="common">Mediterranean fruit fly</name>
    <name type="synonym">Tephritis capitata</name>
    <dbReference type="NCBI Taxonomy" id="7213"/>
    <lineage>
        <taxon>Eukaryota</taxon>
        <taxon>Metazoa</taxon>
        <taxon>Ecdysozoa</taxon>
        <taxon>Arthropoda</taxon>
        <taxon>Hexapoda</taxon>
        <taxon>Insecta</taxon>
        <taxon>Pterygota</taxon>
        <taxon>Neoptera</taxon>
        <taxon>Endopterygota</taxon>
        <taxon>Diptera</taxon>
        <taxon>Brachycera</taxon>
        <taxon>Muscomorpha</taxon>
        <taxon>Tephritoidea</taxon>
        <taxon>Tephritidae</taxon>
        <taxon>Ceratitis</taxon>
        <taxon>Ceratitis</taxon>
    </lineage>
</organism>
<evidence type="ECO:0000313" key="2">
    <source>
        <dbReference type="Proteomes" id="UP000606786"/>
    </source>
</evidence>
<dbReference type="Proteomes" id="UP000606786">
    <property type="component" value="Unassembled WGS sequence"/>
</dbReference>
<sequence>MRKRSRLEALTISCLQEIVRANYNRKIIIPPASVRSLLLMFGLCLQLQNSDDAYELSISSAITELSNI</sequence>
<proteinExistence type="predicted"/>